<evidence type="ECO:0000256" key="1">
    <source>
        <dbReference type="ARBA" id="ARBA00022443"/>
    </source>
</evidence>
<feature type="compositionally biased region" description="Basic and acidic residues" evidence="3">
    <location>
        <begin position="230"/>
        <end position="242"/>
    </location>
</feature>
<dbReference type="PANTHER" id="PTHR47775">
    <property type="entry name" value="BUD SITE SELECTION PROTEIN 14"/>
    <property type="match status" value="1"/>
</dbReference>
<dbReference type="SMART" id="SM00326">
    <property type="entry name" value="SH3"/>
    <property type="match status" value="1"/>
</dbReference>
<dbReference type="Gene3D" id="2.30.30.40">
    <property type="entry name" value="SH3 Domains"/>
    <property type="match status" value="1"/>
</dbReference>
<dbReference type="SUPFAM" id="SSF50044">
    <property type="entry name" value="SH3-domain"/>
    <property type="match status" value="1"/>
</dbReference>
<evidence type="ECO:0000313" key="6">
    <source>
        <dbReference type="Proteomes" id="UP001145021"/>
    </source>
</evidence>
<dbReference type="InterPro" id="IPR036028">
    <property type="entry name" value="SH3-like_dom_sf"/>
</dbReference>
<dbReference type="InterPro" id="IPR001452">
    <property type="entry name" value="SH3_domain"/>
</dbReference>
<dbReference type="AlphaFoldDB" id="A0A9W8CLU6"/>
<keyword evidence="1 2" id="KW-0728">SH3 domain</keyword>
<feature type="compositionally biased region" description="Low complexity" evidence="3">
    <location>
        <begin position="251"/>
        <end position="266"/>
    </location>
</feature>
<evidence type="ECO:0000256" key="2">
    <source>
        <dbReference type="PROSITE-ProRule" id="PRU00192"/>
    </source>
</evidence>
<dbReference type="PANTHER" id="PTHR47775:SF1">
    <property type="entry name" value="BUD SITE SELECTION PROTEIN 14"/>
    <property type="match status" value="1"/>
</dbReference>
<feature type="compositionally biased region" description="Acidic residues" evidence="3">
    <location>
        <begin position="807"/>
        <end position="819"/>
    </location>
</feature>
<dbReference type="GO" id="GO:0008104">
    <property type="term" value="P:intracellular protein localization"/>
    <property type="evidence" value="ECO:0007669"/>
    <property type="project" value="TreeGrafter"/>
</dbReference>
<dbReference type="GO" id="GO:0030950">
    <property type="term" value="P:establishment or maintenance of actin cytoskeleton polarity"/>
    <property type="evidence" value="ECO:0007669"/>
    <property type="project" value="TreeGrafter"/>
</dbReference>
<feature type="compositionally biased region" description="Acidic residues" evidence="3">
    <location>
        <begin position="147"/>
        <end position="168"/>
    </location>
</feature>
<feature type="region of interest" description="Disordered" evidence="3">
    <location>
        <begin position="224"/>
        <end position="354"/>
    </location>
</feature>
<dbReference type="GO" id="GO:0015630">
    <property type="term" value="C:microtubule cytoskeleton"/>
    <property type="evidence" value="ECO:0007669"/>
    <property type="project" value="TreeGrafter"/>
</dbReference>
<feature type="compositionally biased region" description="Polar residues" evidence="3">
    <location>
        <begin position="780"/>
        <end position="792"/>
    </location>
</feature>
<accession>A0A9W8CLU6</accession>
<organism evidence="5 6">
    <name type="scientific">Coemansia asiatica</name>
    <dbReference type="NCBI Taxonomy" id="1052880"/>
    <lineage>
        <taxon>Eukaryota</taxon>
        <taxon>Fungi</taxon>
        <taxon>Fungi incertae sedis</taxon>
        <taxon>Zoopagomycota</taxon>
        <taxon>Kickxellomycotina</taxon>
        <taxon>Kickxellomycetes</taxon>
        <taxon>Kickxellales</taxon>
        <taxon>Kickxellaceae</taxon>
        <taxon>Coemansia</taxon>
    </lineage>
</organism>
<feature type="compositionally biased region" description="Basic and acidic residues" evidence="3">
    <location>
        <begin position="288"/>
        <end position="297"/>
    </location>
</feature>
<dbReference type="GO" id="GO:0051286">
    <property type="term" value="C:cell tip"/>
    <property type="evidence" value="ECO:0007669"/>
    <property type="project" value="TreeGrafter"/>
</dbReference>
<feature type="region of interest" description="Disordered" evidence="3">
    <location>
        <begin position="780"/>
        <end position="844"/>
    </location>
</feature>
<gene>
    <name evidence="5" type="primary">BUD14</name>
    <name evidence="5" type="ORF">LPJ64_000076</name>
</gene>
<evidence type="ECO:0000313" key="5">
    <source>
        <dbReference type="EMBL" id="KAJ1648622.1"/>
    </source>
</evidence>
<evidence type="ECO:0000256" key="3">
    <source>
        <dbReference type="SAM" id="MobiDB-lite"/>
    </source>
</evidence>
<feature type="region of interest" description="Disordered" evidence="3">
    <location>
        <begin position="595"/>
        <end position="684"/>
    </location>
</feature>
<dbReference type="EMBL" id="JANBOH010000002">
    <property type="protein sequence ID" value="KAJ1648622.1"/>
    <property type="molecule type" value="Genomic_DNA"/>
</dbReference>
<feature type="compositionally biased region" description="Polar residues" evidence="3">
    <location>
        <begin position="615"/>
        <end position="626"/>
    </location>
</feature>
<dbReference type="InterPro" id="IPR053039">
    <property type="entry name" value="Polarity_Bud-Selection_Reg"/>
</dbReference>
<name>A0A9W8CLU6_9FUNG</name>
<feature type="compositionally biased region" description="Polar residues" evidence="3">
    <location>
        <begin position="672"/>
        <end position="684"/>
    </location>
</feature>
<reference evidence="5" key="1">
    <citation type="submission" date="2022-07" db="EMBL/GenBank/DDBJ databases">
        <title>Phylogenomic reconstructions and comparative analyses of Kickxellomycotina fungi.</title>
        <authorList>
            <person name="Reynolds N.K."/>
            <person name="Stajich J.E."/>
            <person name="Barry K."/>
            <person name="Grigoriev I.V."/>
            <person name="Crous P."/>
            <person name="Smith M.E."/>
        </authorList>
    </citation>
    <scope>NUCLEOTIDE SEQUENCE</scope>
    <source>
        <strain evidence="5">NBRC 105413</strain>
    </source>
</reference>
<dbReference type="Proteomes" id="UP001145021">
    <property type="component" value="Unassembled WGS sequence"/>
</dbReference>
<proteinExistence type="predicted"/>
<dbReference type="Pfam" id="PF00018">
    <property type="entry name" value="SH3_1"/>
    <property type="match status" value="1"/>
</dbReference>
<feature type="domain" description="SH3" evidence="4">
    <location>
        <begin position="33"/>
        <end position="94"/>
    </location>
</feature>
<sequence>MNFQGLEFDGVPTDTDIVNDDNESISSLVDEDVDFNYVYAMFHFPQMVEGQVTVDEGEKLTLLDDSNSYWWLVQNLRDNQMGYIPADNIETAFGKLARVNRRKNLKLCKPDPEHIVSSRIPTIANNNGRRVKFNDKIVTDVFITDPATDDDDDEEDEDIDYGYGYDDEDVGVDQELEDEDEDEDQRVARARNMHIDSHNDVNGRGSFDDGDNGNYDYYYSSNAGNSVGYHKREASEDSRISVDENSDPVQASSAASLSSGRRVSVAPANMGHISGEHLDDSDLEFENDSDHDSENRRPSQANRIHSSFGHSDHGHHPEEMDDSVVPASHAGVDLDIRPSSIADSTSSDRRDSSMLPHVVTDLSDYYLPNAGSDEGDSLSGVLDGLKGKRESVNSIELSVRVIHIDAFSSADSVISVFSDEEFGDMLHRSLSVFNLTMAMGERLVIYARLQRTELMPLSLDTGVAEFFDELRKQYGDHLVDSGNVDPFICTIVLADKATPHAQLLIDPSSSSSSKDDVEEDPYMSMDAESHDMLRTSLSAPITDGASPSLPSISHPADVVLSDSAVSTTTGITASTASTEAAAKRASKLRALSASFSARERSYSESSDDPSAANPKLNSKKGNNSIAGSAETGAADTEAAQDNDENSSGTTELPDSRRVVQGLLRSIQPPKSHPTQTAINRAKRNTLQITARGSVVDSNEYQVSGSQTQAHSALTRSASTRVYAGASRELQQQQQQPTAPAPSIAVNTANTSNAASSVTNDMLVHTTPSEPAINHLSQALGQSASTLRPSSDTFAGDDSNLSPHGDDDNQEGSETAEADEIPPTSPTSTSTSDTASYCHDDNDERNSVVLSNGTVTAVTTASAAVADAVADAAAAATAAAATGIGSMGIASALSSSVAHRSLKDSGSARNSILSRASVVSNASILNGDRMSIVSLTSDELSLDDWLVILHGWNDMHDISANTSSFYQAFLKDMQAQGITSPVQQTAASAAAQTETYEYIQHHVAELQLASNDTQIAIDDILGVSQGVGRRLDTLEHELDDIARVLVHAN</sequence>
<dbReference type="PROSITE" id="PS50002">
    <property type="entry name" value="SH3"/>
    <property type="match status" value="1"/>
</dbReference>
<comment type="caution">
    <text evidence="5">The sequence shown here is derived from an EMBL/GenBank/DDBJ whole genome shotgun (WGS) entry which is preliminary data.</text>
</comment>
<protein>
    <submittedName>
        <fullName evidence="5">Protein phosphatase regulator</fullName>
    </submittedName>
</protein>
<evidence type="ECO:0000259" key="4">
    <source>
        <dbReference type="PROSITE" id="PS50002"/>
    </source>
</evidence>
<feature type="region of interest" description="Disordered" evidence="3">
    <location>
        <begin position="144"/>
        <end position="168"/>
    </location>
</feature>
<feature type="region of interest" description="Disordered" evidence="3">
    <location>
        <begin position="723"/>
        <end position="744"/>
    </location>
</feature>
<keyword evidence="6" id="KW-1185">Reference proteome</keyword>